<dbReference type="GO" id="GO:0008353">
    <property type="term" value="F:RNA polymerase II CTD heptapeptide repeat kinase activity"/>
    <property type="evidence" value="ECO:0007669"/>
    <property type="project" value="UniProtKB-EC"/>
</dbReference>
<dbReference type="Proteomes" id="UP001150569">
    <property type="component" value="Unassembled WGS sequence"/>
</dbReference>
<evidence type="ECO:0000256" key="6">
    <source>
        <dbReference type="ARBA" id="ARBA00022777"/>
    </source>
</evidence>
<dbReference type="GO" id="GO:0005634">
    <property type="term" value="C:nucleus"/>
    <property type="evidence" value="ECO:0007669"/>
    <property type="project" value="UniProtKB-SubCell"/>
</dbReference>
<dbReference type="EC" id="2.7.11.2" evidence="13"/>
<evidence type="ECO:0000256" key="9">
    <source>
        <dbReference type="ARBA" id="ARBA00049280"/>
    </source>
</evidence>
<dbReference type="PROSITE" id="PS00107">
    <property type="entry name" value="PROTEIN_KINASE_ATP"/>
    <property type="match status" value="1"/>
</dbReference>
<proteinExistence type="inferred from homology"/>
<evidence type="ECO:0000259" key="12">
    <source>
        <dbReference type="PROSITE" id="PS50011"/>
    </source>
</evidence>
<feature type="domain" description="Protein kinase" evidence="12">
    <location>
        <begin position="38"/>
        <end position="329"/>
    </location>
</feature>
<keyword evidence="5 10" id="KW-0547">Nucleotide-binding</keyword>
<feature type="compositionally biased region" description="Low complexity" evidence="11">
    <location>
        <begin position="1"/>
        <end position="15"/>
    </location>
</feature>
<dbReference type="Pfam" id="PF00069">
    <property type="entry name" value="Pkinase"/>
    <property type="match status" value="1"/>
</dbReference>
<dbReference type="FunFam" id="1.10.510.10:FF:000415">
    <property type="entry name" value="CMGC/CDK/CRK7 protein kinase, variant"/>
    <property type="match status" value="1"/>
</dbReference>
<name>A0A9W8DZN0_9FUNG</name>
<feature type="compositionally biased region" description="Basic residues" evidence="11">
    <location>
        <begin position="411"/>
        <end position="420"/>
    </location>
</feature>
<comment type="caution">
    <text evidence="13">The sequence shown here is derived from an EMBL/GenBank/DDBJ whole genome shotgun (WGS) entry which is preliminary data.</text>
</comment>
<evidence type="ECO:0000256" key="3">
    <source>
        <dbReference type="ARBA" id="ARBA00022527"/>
    </source>
</evidence>
<dbReference type="GO" id="GO:0004693">
    <property type="term" value="F:cyclin-dependent protein serine/threonine kinase activity"/>
    <property type="evidence" value="ECO:0007669"/>
    <property type="project" value="TreeGrafter"/>
</dbReference>
<organism evidence="13 14">
    <name type="scientific">Tieghemiomyces parasiticus</name>
    <dbReference type="NCBI Taxonomy" id="78921"/>
    <lineage>
        <taxon>Eukaryota</taxon>
        <taxon>Fungi</taxon>
        <taxon>Fungi incertae sedis</taxon>
        <taxon>Zoopagomycota</taxon>
        <taxon>Kickxellomycotina</taxon>
        <taxon>Dimargaritomycetes</taxon>
        <taxon>Dimargaritales</taxon>
        <taxon>Dimargaritaceae</taxon>
        <taxon>Tieghemiomyces</taxon>
    </lineage>
</organism>
<evidence type="ECO:0000256" key="5">
    <source>
        <dbReference type="ARBA" id="ARBA00022741"/>
    </source>
</evidence>
<keyword evidence="7 10" id="KW-0067">ATP-binding</keyword>
<dbReference type="PROSITE" id="PS50011">
    <property type="entry name" value="PROTEIN_KINASE_DOM"/>
    <property type="match status" value="1"/>
</dbReference>
<evidence type="ECO:0000313" key="14">
    <source>
        <dbReference type="Proteomes" id="UP001150569"/>
    </source>
</evidence>
<keyword evidence="14" id="KW-1185">Reference proteome</keyword>
<dbReference type="PANTHER" id="PTHR24056:SF233">
    <property type="entry name" value="CYCLIN-DEPENDENT KINASE 9"/>
    <property type="match status" value="1"/>
</dbReference>
<protein>
    <submittedName>
        <fullName evidence="13">Serine/threonine protein kinase, CMGC, CDC2/CDK sub</fullName>
        <ecNumber evidence="13">2.7.11.2</ecNumber>
    </submittedName>
</protein>
<dbReference type="SMART" id="SM00220">
    <property type="entry name" value="S_TKc"/>
    <property type="match status" value="1"/>
</dbReference>
<dbReference type="AlphaFoldDB" id="A0A9W8DZN0"/>
<dbReference type="PROSITE" id="PS00108">
    <property type="entry name" value="PROTEIN_KINASE_ST"/>
    <property type="match status" value="1"/>
</dbReference>
<keyword evidence="8" id="KW-0539">Nucleus</keyword>
<evidence type="ECO:0000256" key="10">
    <source>
        <dbReference type="PROSITE-ProRule" id="PRU10141"/>
    </source>
</evidence>
<dbReference type="InterPro" id="IPR050108">
    <property type="entry name" value="CDK"/>
</dbReference>
<dbReference type="InterPro" id="IPR017441">
    <property type="entry name" value="Protein_kinase_ATP_BS"/>
</dbReference>
<dbReference type="InterPro" id="IPR000719">
    <property type="entry name" value="Prot_kinase_dom"/>
</dbReference>
<feature type="compositionally biased region" description="Low complexity" evidence="11">
    <location>
        <begin position="374"/>
        <end position="391"/>
    </location>
</feature>
<keyword evidence="6 13" id="KW-0418">Kinase</keyword>
<comment type="similarity">
    <text evidence="2">Belongs to the protein kinase superfamily. CMGC Ser/Thr protein kinase family. CDC2/CDKX subfamily.</text>
</comment>
<dbReference type="Gene3D" id="1.10.510.10">
    <property type="entry name" value="Transferase(Phosphotransferase) domain 1"/>
    <property type="match status" value="1"/>
</dbReference>
<comment type="subcellular location">
    <subcellularLocation>
        <location evidence="1">Nucleus</location>
    </subcellularLocation>
</comment>
<feature type="compositionally biased region" description="Basic and acidic residues" evidence="11">
    <location>
        <begin position="346"/>
        <end position="370"/>
    </location>
</feature>
<evidence type="ECO:0000256" key="8">
    <source>
        <dbReference type="ARBA" id="ARBA00023242"/>
    </source>
</evidence>
<dbReference type="OrthoDB" id="28397at2759"/>
<dbReference type="InterPro" id="IPR011009">
    <property type="entry name" value="Kinase-like_dom_sf"/>
</dbReference>
<dbReference type="EMBL" id="JANBPT010000190">
    <property type="protein sequence ID" value="KAJ1926064.1"/>
    <property type="molecule type" value="Genomic_DNA"/>
</dbReference>
<accession>A0A9W8DZN0</accession>
<dbReference type="GO" id="GO:0005524">
    <property type="term" value="F:ATP binding"/>
    <property type="evidence" value="ECO:0007669"/>
    <property type="project" value="UniProtKB-UniRule"/>
</dbReference>
<sequence length="504" mass="55163">MAALPDSPSLSSAYSPSPPQPRKREGKKFVGCSKVDDYEIIDKLGEGTFGEVHKARHRATGQLVALKRILMHTENDGFPITAIREIKILKALKHDNVVRLIDIAVERGNVALRQRASIHMVFPYMDHDLTGLLENPSVTLTLPQIKCYMKQLLDGMHYLHSQKILHRDMKASNLLIDNEGQLCIADFGLARAYDPAANDRYTICVVTRWYRPPELLLNESHYTSAIDMWGIGCVCAEMLRGKPILPGSSDLDQLDRIFRLCGSPTEYTMPGWSKLPGLEGVRSFKPYPRRVKEEFGSYNVHAADLLDKLLVLNPARRLTASEALKHDFFWMEPLPAKPSDLPTYESSHEYDRRKFKQQREQMARERDAVPPRKSAAAAAAASILASANGSTNGSGGNGHHPRDHGSGSGTSHHHHHHHRSSNNAGGNGSSGGPVRAPRRSDIGTGGHGPREGNRDSHYHRSGSGRYPPGHSSSGGGGGAPYGSRHSLGGSGASSSAAAGSYRRH</sequence>
<evidence type="ECO:0000256" key="4">
    <source>
        <dbReference type="ARBA" id="ARBA00022679"/>
    </source>
</evidence>
<feature type="compositionally biased region" description="Basic and acidic residues" evidence="11">
    <location>
        <begin position="448"/>
        <end position="458"/>
    </location>
</feature>
<gene>
    <name evidence="13" type="primary">BUR1_1</name>
    <name evidence="13" type="ORF">IWQ60_004109</name>
</gene>
<evidence type="ECO:0000256" key="2">
    <source>
        <dbReference type="ARBA" id="ARBA00006485"/>
    </source>
</evidence>
<feature type="region of interest" description="Disordered" evidence="11">
    <location>
        <begin position="1"/>
        <end position="28"/>
    </location>
</feature>
<evidence type="ECO:0000256" key="1">
    <source>
        <dbReference type="ARBA" id="ARBA00004123"/>
    </source>
</evidence>
<keyword evidence="3 13" id="KW-0723">Serine/threonine-protein kinase</keyword>
<comment type="catalytic activity">
    <reaction evidence="9">
        <text>[DNA-directed RNA polymerase] + ATP = phospho-[DNA-directed RNA polymerase] + ADP + H(+)</text>
        <dbReference type="Rhea" id="RHEA:10216"/>
        <dbReference type="Rhea" id="RHEA-COMP:11321"/>
        <dbReference type="Rhea" id="RHEA-COMP:11322"/>
        <dbReference type="ChEBI" id="CHEBI:15378"/>
        <dbReference type="ChEBI" id="CHEBI:30616"/>
        <dbReference type="ChEBI" id="CHEBI:43176"/>
        <dbReference type="ChEBI" id="CHEBI:68546"/>
        <dbReference type="ChEBI" id="CHEBI:456216"/>
        <dbReference type="EC" id="2.7.11.23"/>
    </reaction>
</comment>
<evidence type="ECO:0000256" key="7">
    <source>
        <dbReference type="ARBA" id="ARBA00022840"/>
    </source>
</evidence>
<feature type="binding site" evidence="10">
    <location>
        <position position="67"/>
    </location>
    <ligand>
        <name>ATP</name>
        <dbReference type="ChEBI" id="CHEBI:30616"/>
    </ligand>
</feature>
<feature type="region of interest" description="Disordered" evidence="11">
    <location>
        <begin position="340"/>
        <end position="504"/>
    </location>
</feature>
<dbReference type="InterPro" id="IPR008271">
    <property type="entry name" value="Ser/Thr_kinase_AS"/>
</dbReference>
<feature type="compositionally biased region" description="Low complexity" evidence="11">
    <location>
        <begin position="481"/>
        <end position="504"/>
    </location>
</feature>
<evidence type="ECO:0000256" key="11">
    <source>
        <dbReference type="SAM" id="MobiDB-lite"/>
    </source>
</evidence>
<reference evidence="13" key="1">
    <citation type="submission" date="2022-07" db="EMBL/GenBank/DDBJ databases">
        <title>Phylogenomic reconstructions and comparative analyses of Kickxellomycotina fungi.</title>
        <authorList>
            <person name="Reynolds N.K."/>
            <person name="Stajich J.E."/>
            <person name="Barry K."/>
            <person name="Grigoriev I.V."/>
            <person name="Crous P."/>
            <person name="Smith M.E."/>
        </authorList>
    </citation>
    <scope>NUCLEOTIDE SEQUENCE</scope>
    <source>
        <strain evidence="13">RSA 861</strain>
    </source>
</reference>
<dbReference type="FunFam" id="3.30.200.20:FF:000514">
    <property type="entry name" value="Serine/threonine-protein kinase BUR1"/>
    <property type="match status" value="1"/>
</dbReference>
<evidence type="ECO:0000313" key="13">
    <source>
        <dbReference type="EMBL" id="KAJ1926064.1"/>
    </source>
</evidence>
<dbReference type="SUPFAM" id="SSF56112">
    <property type="entry name" value="Protein kinase-like (PK-like)"/>
    <property type="match status" value="1"/>
</dbReference>
<dbReference type="GO" id="GO:0004740">
    <property type="term" value="F:pyruvate dehydrogenase (acetyl-transferring) kinase activity"/>
    <property type="evidence" value="ECO:0007669"/>
    <property type="project" value="UniProtKB-EC"/>
</dbReference>
<keyword evidence="4 13" id="KW-0808">Transferase</keyword>
<dbReference type="PANTHER" id="PTHR24056">
    <property type="entry name" value="CELL DIVISION PROTEIN KINASE"/>
    <property type="match status" value="1"/>
</dbReference>
<dbReference type="Gene3D" id="3.30.200.20">
    <property type="entry name" value="Phosphorylase Kinase, domain 1"/>
    <property type="match status" value="1"/>
</dbReference>